<dbReference type="InterPro" id="IPR054488">
    <property type="entry name" value="ThcOx_dom2"/>
</dbReference>
<protein>
    <submittedName>
        <fullName evidence="2">SagB family peptide dehydrogenase</fullName>
    </submittedName>
</protein>
<comment type="caution">
    <text evidence="2">The sequence shown here is derived from an EMBL/GenBank/DDBJ whole genome shotgun (WGS) entry which is preliminary data.</text>
</comment>
<dbReference type="EMBL" id="JACCKD010000002">
    <property type="protein sequence ID" value="MBA0125337.1"/>
    <property type="molecule type" value="Genomic_DNA"/>
</dbReference>
<evidence type="ECO:0000313" key="2">
    <source>
        <dbReference type="EMBL" id="MBA0125337.1"/>
    </source>
</evidence>
<proteinExistence type="predicted"/>
<name>A0A838A8Z8_9PSEU</name>
<reference evidence="2 3" key="1">
    <citation type="submission" date="2020-07" db="EMBL/GenBank/DDBJ databases">
        <title>Genome of Haloechinothrix sp.</title>
        <authorList>
            <person name="Tang S.-K."/>
            <person name="Yang L."/>
            <person name="Zhu W.-Y."/>
        </authorList>
    </citation>
    <scope>NUCLEOTIDE SEQUENCE [LARGE SCALE GENOMIC DNA]</scope>
    <source>
        <strain evidence="2 3">YIM 98757</strain>
    </source>
</reference>
<dbReference type="GO" id="GO:0016491">
    <property type="term" value="F:oxidoreductase activity"/>
    <property type="evidence" value="ECO:0007669"/>
    <property type="project" value="InterPro"/>
</dbReference>
<dbReference type="CDD" id="cd02142">
    <property type="entry name" value="McbC_SagB-like_oxidoreductase"/>
    <property type="match status" value="1"/>
</dbReference>
<dbReference type="Gene3D" id="3.40.109.10">
    <property type="entry name" value="NADH Oxidase"/>
    <property type="match status" value="1"/>
</dbReference>
<feature type="domain" description="Cyanobactin oxidase ThcOx second" evidence="1">
    <location>
        <begin position="137"/>
        <end position="245"/>
    </location>
</feature>
<dbReference type="InterPro" id="IPR000415">
    <property type="entry name" value="Nitroreductase-like"/>
</dbReference>
<gene>
    <name evidence="2" type="ORF">H0B56_07265</name>
</gene>
<dbReference type="PANTHER" id="PTHR43745:SF2">
    <property type="entry name" value="NITROREDUCTASE MJ1384-RELATED"/>
    <property type="match status" value="1"/>
</dbReference>
<accession>A0A838A8Z8</accession>
<dbReference type="RefSeq" id="WP_180892141.1">
    <property type="nucleotide sequence ID" value="NZ_JACCKD010000002.1"/>
</dbReference>
<evidence type="ECO:0000259" key="1">
    <source>
        <dbReference type="Pfam" id="PF22767"/>
    </source>
</evidence>
<dbReference type="SUPFAM" id="SSF55469">
    <property type="entry name" value="FMN-dependent nitroreductase-like"/>
    <property type="match status" value="1"/>
</dbReference>
<dbReference type="PANTHER" id="PTHR43745">
    <property type="entry name" value="NITROREDUCTASE MJ1384-RELATED"/>
    <property type="match status" value="1"/>
</dbReference>
<dbReference type="InterPro" id="IPR020051">
    <property type="entry name" value="SagB-type_dehydrogenase"/>
</dbReference>
<dbReference type="AlphaFoldDB" id="A0A838A8Z8"/>
<organism evidence="2 3">
    <name type="scientific">Haloechinothrix aidingensis</name>
    <dbReference type="NCBI Taxonomy" id="2752311"/>
    <lineage>
        <taxon>Bacteria</taxon>
        <taxon>Bacillati</taxon>
        <taxon>Actinomycetota</taxon>
        <taxon>Actinomycetes</taxon>
        <taxon>Pseudonocardiales</taxon>
        <taxon>Pseudonocardiaceae</taxon>
        <taxon>Haloechinothrix</taxon>
    </lineage>
</organism>
<keyword evidence="3" id="KW-1185">Reference proteome</keyword>
<dbReference type="NCBIfam" id="TIGR03605">
    <property type="entry name" value="antibiot_sagB"/>
    <property type="match status" value="1"/>
</dbReference>
<dbReference type="Proteomes" id="UP000582974">
    <property type="component" value="Unassembled WGS sequence"/>
</dbReference>
<sequence>MHREPHSGELDTVRLCSLSEDVLVEWDAAGRSLHVVTRWGEFALGVIDDHVRDSLRRMSFGPVSLENAVAGIEAEGTARAAGRGGGRTNLMEVLDVLRGSVVHSLALDDGYRPLLSVTPVVAAPVFDLPRVAATQPVRLSRFAVLRPCGGELALESPRSDFRVELHQPLAARLATALAVPRSPAELAADSGAPQQVVADVVAYLLASGAVLLGDKRAAREEDHDPALRHWSHHELHFHSRSRSRQRDAACDTDLADHTDVADPVVKPPPDGPRFPLYRPDLSARDHSLTELLEADHACPEFSSRTLTGEHVGELLFRSARVRTAGPQHLPPGMSHEASQRPYFNIACLYELELYVSVDRCTTLPRGIYHYDPSQHELTLVNSDEGALAELLDTAKLAAANVRRPPALITVTTRMARLSPMLGGAAYATTLTHLGALQQTLYLVARSMGLSVHLVPTDAGDRVARLLRLEWPGEVSIGECVIDGPS</sequence>
<dbReference type="Pfam" id="PF22767">
    <property type="entry name" value="ThcOx"/>
    <property type="match status" value="1"/>
</dbReference>
<evidence type="ECO:0000313" key="3">
    <source>
        <dbReference type="Proteomes" id="UP000582974"/>
    </source>
</evidence>
<dbReference type="InterPro" id="IPR052544">
    <property type="entry name" value="Bacteriocin_Proc_Enz"/>
</dbReference>